<dbReference type="InterPro" id="IPR008475">
    <property type="entry name" value="PLipase_C_C"/>
</dbReference>
<sequence length="274" mass="30129">MILTKTIPLLAALDFLNRDKFVVSIEKARYKEIPSKFTKLTAEQIERINKSARHSDRMPAQEDGISPSCALPYEFYADGNIGADGSHFEIHLCAGNEVHGAKSAGAPFNVYLRNIKDSPGQGMISATCALKPGDSLTRQYPLAIFAGSRYAIEAHGLNGFYRYFTGHPDSSPLKLRTCYERRGNTLTGNALLHLHNVTGKSIGFEIHDNAYKAEIVTGQIEPGKETSVVLRLEQSHSWYDFSVKANGVDVESRFAGRVETGKVSFSDPWMGGIA</sequence>
<name>A0ABW1EPK8_9BACT</name>
<feature type="domain" description="Bacterial phospholipase C C-terminal" evidence="1">
    <location>
        <begin position="176"/>
        <end position="257"/>
    </location>
</feature>
<keyword evidence="3" id="KW-1185">Reference proteome</keyword>
<gene>
    <name evidence="2" type="ORF">ACFPT7_23770</name>
</gene>
<feature type="domain" description="Bacterial phospholipase C C-terminal" evidence="1">
    <location>
        <begin position="67"/>
        <end position="167"/>
    </location>
</feature>
<comment type="caution">
    <text evidence="2">The sequence shown here is derived from an EMBL/GenBank/DDBJ whole genome shotgun (WGS) entry which is preliminary data.</text>
</comment>
<organism evidence="2 3">
    <name type="scientific">Acidicapsa dinghuensis</name>
    <dbReference type="NCBI Taxonomy" id="2218256"/>
    <lineage>
        <taxon>Bacteria</taxon>
        <taxon>Pseudomonadati</taxon>
        <taxon>Acidobacteriota</taxon>
        <taxon>Terriglobia</taxon>
        <taxon>Terriglobales</taxon>
        <taxon>Acidobacteriaceae</taxon>
        <taxon>Acidicapsa</taxon>
    </lineage>
</organism>
<dbReference type="Pfam" id="PF05506">
    <property type="entry name" value="PLipase_C_C"/>
    <property type="match status" value="2"/>
</dbReference>
<dbReference type="RefSeq" id="WP_263342336.1">
    <property type="nucleotide sequence ID" value="NZ_JAGSYH010000011.1"/>
</dbReference>
<reference evidence="3" key="1">
    <citation type="journal article" date="2019" name="Int. J. Syst. Evol. Microbiol.">
        <title>The Global Catalogue of Microorganisms (GCM) 10K type strain sequencing project: providing services to taxonomists for standard genome sequencing and annotation.</title>
        <authorList>
            <consortium name="The Broad Institute Genomics Platform"/>
            <consortium name="The Broad Institute Genome Sequencing Center for Infectious Disease"/>
            <person name="Wu L."/>
            <person name="Ma J."/>
        </authorList>
    </citation>
    <scope>NUCLEOTIDE SEQUENCE [LARGE SCALE GENOMIC DNA]</scope>
    <source>
        <strain evidence="3">JCM 4087</strain>
    </source>
</reference>
<proteinExistence type="predicted"/>
<dbReference type="EMBL" id="JBHSPH010000019">
    <property type="protein sequence ID" value="MFC5865343.1"/>
    <property type="molecule type" value="Genomic_DNA"/>
</dbReference>
<evidence type="ECO:0000259" key="1">
    <source>
        <dbReference type="Pfam" id="PF05506"/>
    </source>
</evidence>
<accession>A0ABW1EPK8</accession>
<protein>
    <submittedName>
        <fullName evidence="2">Phospholipase domain-containing protein</fullName>
    </submittedName>
</protein>
<dbReference type="Proteomes" id="UP001596091">
    <property type="component" value="Unassembled WGS sequence"/>
</dbReference>
<evidence type="ECO:0000313" key="2">
    <source>
        <dbReference type="EMBL" id="MFC5865343.1"/>
    </source>
</evidence>
<evidence type="ECO:0000313" key="3">
    <source>
        <dbReference type="Proteomes" id="UP001596091"/>
    </source>
</evidence>